<feature type="region of interest" description="Disordered" evidence="2">
    <location>
        <begin position="388"/>
        <end position="444"/>
    </location>
</feature>
<reference evidence="5" key="1">
    <citation type="submission" date="2016-11" db="UniProtKB">
        <authorList>
            <consortium name="WormBaseParasite"/>
        </authorList>
    </citation>
    <scope>IDENTIFICATION</scope>
</reference>
<evidence type="ECO:0000313" key="5">
    <source>
        <dbReference type="WBParaSite" id="Hba_02642"/>
    </source>
</evidence>
<dbReference type="Gene3D" id="1.10.287.1490">
    <property type="match status" value="1"/>
</dbReference>
<keyword evidence="1" id="KW-0175">Coiled coil</keyword>
<evidence type="ECO:0000313" key="4">
    <source>
        <dbReference type="Proteomes" id="UP000095283"/>
    </source>
</evidence>
<organism evidence="4 5">
    <name type="scientific">Heterorhabditis bacteriophora</name>
    <name type="common">Entomopathogenic nematode worm</name>
    <dbReference type="NCBI Taxonomy" id="37862"/>
    <lineage>
        <taxon>Eukaryota</taxon>
        <taxon>Metazoa</taxon>
        <taxon>Ecdysozoa</taxon>
        <taxon>Nematoda</taxon>
        <taxon>Chromadorea</taxon>
        <taxon>Rhabditida</taxon>
        <taxon>Rhabditina</taxon>
        <taxon>Rhabditomorpha</taxon>
        <taxon>Strongyloidea</taxon>
        <taxon>Heterorhabditidae</taxon>
        <taxon>Heterorhabditis</taxon>
    </lineage>
</organism>
<dbReference type="Proteomes" id="UP000095283">
    <property type="component" value="Unplaced"/>
</dbReference>
<dbReference type="Pfam" id="PF24525">
    <property type="entry name" value="TTC3"/>
    <property type="match status" value="1"/>
</dbReference>
<dbReference type="PANTHER" id="PTHR17550:SF4">
    <property type="entry name" value="E3 UBIQUITIN-PROTEIN LIGASE TTC3"/>
    <property type="match status" value="1"/>
</dbReference>
<feature type="domain" description="TTC3/DZIP3-like helical" evidence="3">
    <location>
        <begin position="111"/>
        <end position="367"/>
    </location>
</feature>
<evidence type="ECO:0000256" key="2">
    <source>
        <dbReference type="SAM" id="MobiDB-lite"/>
    </source>
</evidence>
<proteinExistence type="predicted"/>
<feature type="coiled-coil region" evidence="1">
    <location>
        <begin position="276"/>
        <end position="339"/>
    </location>
</feature>
<feature type="compositionally biased region" description="Low complexity" evidence="2">
    <location>
        <begin position="435"/>
        <end position="444"/>
    </location>
</feature>
<keyword evidence="4" id="KW-1185">Reference proteome</keyword>
<dbReference type="PANTHER" id="PTHR17550">
    <property type="entry name" value="E3 UBIQUITIN-PROTEIN LIGASE TTC3"/>
    <property type="match status" value="1"/>
</dbReference>
<evidence type="ECO:0000259" key="3">
    <source>
        <dbReference type="Pfam" id="PF24525"/>
    </source>
</evidence>
<evidence type="ECO:0000256" key="1">
    <source>
        <dbReference type="SAM" id="Coils"/>
    </source>
</evidence>
<dbReference type="AlphaFoldDB" id="A0A1I7WD08"/>
<name>A0A1I7WD08_HETBA</name>
<accession>A0A1I7WD08</accession>
<sequence length="517" mass="58550">MNLMNTKRIVTKVDEILQTIASQASSDVIRSVLRDLSKLAGTNYVENEDFILLDQISRLDACKAELSHYYFLDAEDSEKIVQGTVLIENKLATSTKQMKDLQKQVDDWELKVKKIEKQLKDENKNIKQQLTAEKEKTASLTKEIKEKNKENKKLEIKVNNLSTEKDEYHEKVKQLQKELQTLQKKSNEEQQKAKREIQQLSEAKKHLQAELNNRDVELRGQALQVDEKNSIIKKLRDDLNQERHKTTSASQAVHTAVERAKQSEIVLLQHQLDVGLSLLERAKEDASKNVKEMDDAANNSRARSSTIYRDDVSMYIQSRNEWNSIIDELKILIAKAKTEFGQHMDAIRAGKPLASLPKISVAKPPPPAQILKVAPIAPVEPTKPLPGVIGSRPQPAPIGSNISPKSRAPGSPIQKPVAPQSSPVRHPAPIGTRPNNGNDNGANNGTSVPTVLILLLKYYSYNPMVSTHSQVYGQQTNWMPQDQLQRQQQQFIMSMRVRIWHELFQRSSQAFCYSMPI</sequence>
<dbReference type="InterPro" id="IPR056872">
    <property type="entry name" value="TTC3/DZIP3-like_helical"/>
</dbReference>
<feature type="coiled-coil region" evidence="1">
    <location>
        <begin position="91"/>
        <end position="245"/>
    </location>
</feature>
<protein>
    <submittedName>
        <fullName evidence="5">TPR_MLP1_2 domain-containing protein</fullName>
    </submittedName>
</protein>
<dbReference type="WBParaSite" id="Hba_02642">
    <property type="protein sequence ID" value="Hba_02642"/>
    <property type="gene ID" value="Hba_02642"/>
</dbReference>